<comment type="cofactor">
    <cofactor evidence="1 10">
        <name>heme</name>
        <dbReference type="ChEBI" id="CHEBI:30413"/>
    </cofactor>
</comment>
<feature type="transmembrane region" description="Helical" evidence="12">
    <location>
        <begin position="795"/>
        <end position="812"/>
    </location>
</feature>
<feature type="chain" id="PRO_5017342020" evidence="13">
    <location>
        <begin position="22"/>
        <end position="1578"/>
    </location>
</feature>
<dbReference type="PRINTS" id="PR00385">
    <property type="entry name" value="P450"/>
</dbReference>
<keyword evidence="6 10" id="KW-0479">Metal-binding</keyword>
<feature type="transmembrane region" description="Helical" evidence="12">
    <location>
        <begin position="964"/>
        <end position="987"/>
    </location>
</feature>
<dbReference type="CDD" id="cd06179">
    <property type="entry name" value="MFS_TRI12_like"/>
    <property type="match status" value="1"/>
</dbReference>
<feature type="transmembrane region" description="Helical" evidence="12">
    <location>
        <begin position="929"/>
        <end position="952"/>
    </location>
</feature>
<evidence type="ECO:0000256" key="1">
    <source>
        <dbReference type="ARBA" id="ARBA00001971"/>
    </source>
</evidence>
<feature type="compositionally biased region" description="Basic and acidic residues" evidence="11">
    <location>
        <begin position="1177"/>
        <end position="1192"/>
    </location>
</feature>
<dbReference type="GO" id="GO:0016705">
    <property type="term" value="F:oxidoreductase activity, acting on paired donors, with incorporation or reduction of molecular oxygen"/>
    <property type="evidence" value="ECO:0007669"/>
    <property type="project" value="InterPro"/>
</dbReference>
<evidence type="ECO:0000256" key="10">
    <source>
        <dbReference type="PIRSR" id="PIRSR602401-1"/>
    </source>
</evidence>
<evidence type="ECO:0000256" key="3">
    <source>
        <dbReference type="ARBA" id="ARBA00010617"/>
    </source>
</evidence>
<protein>
    <submittedName>
        <fullName evidence="15">Trichothecene c-15 hydroxylase</fullName>
    </submittedName>
</protein>
<dbReference type="InterPro" id="IPR053791">
    <property type="entry name" value="MFS_Tri12-like"/>
</dbReference>
<reference evidence="15 16" key="1">
    <citation type="journal article" date="2018" name="PLoS Pathog.">
        <title>Evolution of structural diversity of trichothecenes, a family of toxins produced by plant pathogenic and entomopathogenic fungi.</title>
        <authorList>
            <person name="Proctor R.H."/>
            <person name="McCormick S.P."/>
            <person name="Kim H.S."/>
            <person name="Cardoza R.E."/>
            <person name="Stanley A.M."/>
            <person name="Lindo L."/>
            <person name="Kelly A."/>
            <person name="Brown D.W."/>
            <person name="Lee T."/>
            <person name="Vaughan M.M."/>
            <person name="Alexander N.J."/>
            <person name="Busman M."/>
            <person name="Gutierrez S."/>
        </authorList>
    </citation>
    <scope>NUCLEOTIDE SEQUENCE [LARGE SCALE GENOMIC DNA]</scope>
    <source>
        <strain evidence="15 16">NRRL 3299</strain>
    </source>
</reference>
<keyword evidence="13" id="KW-0732">Signal</keyword>
<dbReference type="InterPro" id="IPR001128">
    <property type="entry name" value="Cyt_P450"/>
</dbReference>
<dbReference type="Pfam" id="PF00067">
    <property type="entry name" value="p450"/>
    <property type="match status" value="2"/>
</dbReference>
<keyword evidence="4" id="KW-0813">Transport</keyword>
<dbReference type="InterPro" id="IPR020846">
    <property type="entry name" value="MFS_dom"/>
</dbReference>
<dbReference type="STRING" id="5514.A0A395S3V8"/>
<dbReference type="GO" id="GO:0004497">
    <property type="term" value="F:monooxygenase activity"/>
    <property type="evidence" value="ECO:0007669"/>
    <property type="project" value="UniProtKB-KW"/>
</dbReference>
<keyword evidence="12" id="KW-0472">Membrane</keyword>
<evidence type="ECO:0000313" key="15">
    <source>
        <dbReference type="EMBL" id="RGP67093.1"/>
    </source>
</evidence>
<keyword evidence="16" id="KW-1185">Reference proteome</keyword>
<dbReference type="PANTHER" id="PTHR24305:SF230">
    <property type="entry name" value="P450, PUTATIVE (EUROFUNG)-RELATED"/>
    <property type="match status" value="1"/>
</dbReference>
<dbReference type="InterPro" id="IPR002401">
    <property type="entry name" value="Cyt_P450_E_grp-I"/>
</dbReference>
<evidence type="ECO:0000256" key="6">
    <source>
        <dbReference type="ARBA" id="ARBA00022723"/>
    </source>
</evidence>
<dbReference type="InterPro" id="IPR017972">
    <property type="entry name" value="Cyt_P450_CS"/>
</dbReference>
<organism evidence="15 16">
    <name type="scientific">Fusarium sporotrichioides</name>
    <dbReference type="NCBI Taxonomy" id="5514"/>
    <lineage>
        <taxon>Eukaryota</taxon>
        <taxon>Fungi</taxon>
        <taxon>Dikarya</taxon>
        <taxon>Ascomycota</taxon>
        <taxon>Pezizomycotina</taxon>
        <taxon>Sordariomycetes</taxon>
        <taxon>Hypocreomycetidae</taxon>
        <taxon>Hypocreales</taxon>
        <taxon>Nectriaceae</taxon>
        <taxon>Fusarium</taxon>
    </lineage>
</organism>
<evidence type="ECO:0000256" key="11">
    <source>
        <dbReference type="SAM" id="MobiDB-lite"/>
    </source>
</evidence>
<evidence type="ECO:0000256" key="9">
    <source>
        <dbReference type="ARBA" id="ARBA00023033"/>
    </source>
</evidence>
<evidence type="ECO:0000256" key="8">
    <source>
        <dbReference type="ARBA" id="ARBA00023004"/>
    </source>
</evidence>
<evidence type="ECO:0000256" key="7">
    <source>
        <dbReference type="ARBA" id="ARBA00023002"/>
    </source>
</evidence>
<dbReference type="Gene3D" id="1.20.1250.20">
    <property type="entry name" value="MFS general substrate transporter like domains"/>
    <property type="match status" value="1"/>
</dbReference>
<evidence type="ECO:0000256" key="2">
    <source>
        <dbReference type="ARBA" id="ARBA00004141"/>
    </source>
</evidence>
<dbReference type="Proteomes" id="UP000266152">
    <property type="component" value="Unassembled WGS sequence"/>
</dbReference>
<feature type="transmembrane region" description="Helical" evidence="12">
    <location>
        <begin position="905"/>
        <end position="923"/>
    </location>
</feature>
<keyword evidence="5 10" id="KW-0349">Heme</keyword>
<feature type="transmembrane region" description="Helical" evidence="12">
    <location>
        <begin position="1092"/>
        <end position="1116"/>
    </location>
</feature>
<dbReference type="Gene3D" id="1.10.630.10">
    <property type="entry name" value="Cytochrome P450"/>
    <property type="match status" value="2"/>
</dbReference>
<feature type="binding site" description="axial binding residue" evidence="10">
    <location>
        <position position="1524"/>
    </location>
    <ligand>
        <name>heme</name>
        <dbReference type="ChEBI" id="CHEBI:30413"/>
    </ligand>
    <ligandPart>
        <name>Fe</name>
        <dbReference type="ChEBI" id="CHEBI:18248"/>
    </ligandPart>
</feature>
<evidence type="ECO:0000259" key="14">
    <source>
        <dbReference type="PROSITE" id="PS50850"/>
    </source>
</evidence>
<dbReference type="CDD" id="cd11058">
    <property type="entry name" value="CYP60B-like"/>
    <property type="match status" value="1"/>
</dbReference>
<feature type="transmembrane region" description="Helical" evidence="12">
    <location>
        <begin position="719"/>
        <end position="740"/>
    </location>
</feature>
<feature type="region of interest" description="Disordered" evidence="11">
    <location>
        <begin position="1177"/>
        <end position="1202"/>
    </location>
</feature>
<dbReference type="InterPro" id="IPR050121">
    <property type="entry name" value="Cytochrome_P450_monoxygenase"/>
</dbReference>
<evidence type="ECO:0000256" key="5">
    <source>
        <dbReference type="ARBA" id="ARBA00022617"/>
    </source>
</evidence>
<feature type="domain" description="Major facilitator superfamily (MFS) profile" evidence="14">
    <location>
        <begin position="563"/>
        <end position="1080"/>
    </location>
</feature>
<comment type="similarity">
    <text evidence="3">Belongs to the cytochrome P450 family.</text>
</comment>
<feature type="transmembrane region" description="Helical" evidence="12">
    <location>
        <begin position="833"/>
        <end position="855"/>
    </location>
</feature>
<dbReference type="PROSITE" id="PS50850">
    <property type="entry name" value="MFS"/>
    <property type="match status" value="1"/>
</dbReference>
<dbReference type="InterPro" id="IPR010573">
    <property type="entry name" value="MFS_Str1/Tri12-like"/>
</dbReference>
<keyword evidence="9" id="KW-0503">Monooxygenase</keyword>
<keyword evidence="8 10" id="KW-0408">Iron</keyword>
<dbReference type="GO" id="GO:0005506">
    <property type="term" value="F:iron ion binding"/>
    <property type="evidence" value="ECO:0007669"/>
    <property type="project" value="InterPro"/>
</dbReference>
<dbReference type="Pfam" id="PF06609">
    <property type="entry name" value="TRI12"/>
    <property type="match status" value="1"/>
</dbReference>
<dbReference type="InterPro" id="IPR036259">
    <property type="entry name" value="MFS_trans_sf"/>
</dbReference>
<comment type="subcellular location">
    <subcellularLocation>
        <location evidence="2">Membrane</location>
        <topology evidence="2">Multi-pass membrane protein</topology>
    </subcellularLocation>
</comment>
<feature type="transmembrane region" description="Helical" evidence="12">
    <location>
        <begin position="1057"/>
        <end position="1080"/>
    </location>
</feature>
<feature type="transmembrane region" description="Helical" evidence="12">
    <location>
        <begin position="761"/>
        <end position="783"/>
    </location>
</feature>
<dbReference type="GO" id="GO:0022857">
    <property type="term" value="F:transmembrane transporter activity"/>
    <property type="evidence" value="ECO:0007669"/>
    <property type="project" value="InterPro"/>
</dbReference>
<dbReference type="SUPFAM" id="SSF103473">
    <property type="entry name" value="MFS general substrate transporter"/>
    <property type="match status" value="1"/>
</dbReference>
<dbReference type="SUPFAM" id="SSF48264">
    <property type="entry name" value="Cytochrome P450"/>
    <property type="match status" value="2"/>
</dbReference>
<keyword evidence="12" id="KW-1133">Transmembrane helix</keyword>
<evidence type="ECO:0000256" key="4">
    <source>
        <dbReference type="ARBA" id="ARBA00022448"/>
    </source>
</evidence>
<feature type="transmembrane region" description="Helical" evidence="12">
    <location>
        <begin position="632"/>
        <end position="650"/>
    </location>
</feature>
<feature type="transmembrane region" description="Helical" evidence="12">
    <location>
        <begin position="656"/>
        <end position="676"/>
    </location>
</feature>
<accession>A0A395S3V8</accession>
<dbReference type="GO" id="GO:0016020">
    <property type="term" value="C:membrane"/>
    <property type="evidence" value="ECO:0007669"/>
    <property type="project" value="UniProtKB-SubCell"/>
</dbReference>
<dbReference type="EMBL" id="PXOF01000086">
    <property type="protein sequence ID" value="RGP67093.1"/>
    <property type="molecule type" value="Genomic_DNA"/>
</dbReference>
<evidence type="ECO:0000256" key="13">
    <source>
        <dbReference type="SAM" id="SignalP"/>
    </source>
</evidence>
<proteinExistence type="inferred from homology"/>
<dbReference type="GO" id="GO:0020037">
    <property type="term" value="F:heme binding"/>
    <property type="evidence" value="ECO:0007669"/>
    <property type="project" value="InterPro"/>
</dbReference>
<dbReference type="InterPro" id="IPR036396">
    <property type="entry name" value="Cyt_P450_sf"/>
</dbReference>
<keyword evidence="7" id="KW-0560">Oxidoreductase</keyword>
<name>A0A395S3V8_FUSSP</name>
<evidence type="ECO:0000313" key="16">
    <source>
        <dbReference type="Proteomes" id="UP000266152"/>
    </source>
</evidence>
<sequence>MFLSLCLMVLALYLLYKWALPKPISSIPYNPPALQSLFGDIPAMIQGTKANNQTHMDWIIQQMKNHESPIIQLFLSPLQRPTVILADFRETQDIMLRRKDFDRSTNIRGLLEDVIPDHHIYEQTNSVFRTHRKLVQDVMLPSFIQKVAGPAFHSNIMRLVRVWDLKAQIADGSPFLATQDIQGAVLDAVYSFAFGSYYKSSTTLPKIEKLEKWNGNAENSSRNAPQSDKPFDFPDVAFDDLINATIDLAKAPQGLQGSPIAKLQAKVTMNMPHFRRVRKIRDDFLRGSLKSAVSKLPSEGGKSDSQAVTSAVEQMVLRETALAQTENRSPNYFSTMMQGELFGLILGGFDTTSTTTLWGLKFLTDNASVQKRLRQALQSSFTKAKAENRSPTFQELAVARIPYLEAVIEEILRCAGATPALQRLAKVDTQILGYHIPKGTDVLFLTHGPSVWTPGFEIDESRRSQTCQAAGEKKDQCWESHDISKFKPERWLGQKLPSNNREKDTDATETAEEFDGLAGPTLAFGLVPEEGLDLESQPDDRMRAKALATSAAELPDGYYRSPRIVASFAAFSMNVVATYFVLQASASALPNILQDVGQSENSSLFSTLWTTGQAVSILMMGRLTDRFGRRPFVILTHILGLVGAIVGCTATKFNTLLAAMTMLGVAAGPAGASPLFIGELMSNKTKFLGLLIVSAPVVATNGLSPYLGQRLAIQGSWRWIFYIYIIMSTIAVTLIIIWYYPPSFAQLHGKKVSKREELAKVDWIGIILVIAGTSLFLLGVSWGGQPNNPWNSAKVIGLISSGAGTLVIFALYEVYGKPERPMVPPSLFKDTRGFVCILIISSIMGSMHLSLVIMYPQQVVNIFGSSLKNWEETAWMSATASFGTGAGVVVLGSLFHLVRHIRWQILVGAMWLTAFLGAMSSINRDNKNSAIALSVMTGFVVAWAQDITMLLVQFITTDENLGVAFAVVAAARPFAGSIFTAAFISVYTNRYPRELATHLSSALRGTGFPQGSFSSLLEAAKSGRMEAVNALPGMTTEISSVVSQAMADSYTASYANVYYFAMALGVIPIIASLFFFLSTLSESSEVMFQYSLWPLLALSGGTGLAYLVVVVVYNLFFHPLRNFPGPWLNSITQVPHTLLMLCGLPHKKHLALHMKYGPVVRIGPNMLSFNHPDAMKDVRGHRKSGEPEHGKDPISVQSNGDNIVGSDRENHTRFRRALAYGFSAQAMLEQEPTFKAYVNQLFQRLHEQSSGGTKPVDISKWYTFTTFDMIGDLAFGESFSCLDNSTYHPWVSLAFESLKSLAFLAEIGRYPRIAPYLGLLVPRGLLTKFAENKELASMKVRKRLDTETDRPDFVGKITQGLKSKGTSMEFNELASNASVLIVAGSETTATLLSAAVYFLCAHPRTLDLLTKEVRSTYTQAHDIDLVSTQGLRYMQAVLDEALRMYPPVAGGGSPRKIAKGGSFVAGHFVPENTLVENDMWAMHYDPKYFTQPHDFIPERWLGDVRFANDRLDAVKPFSIGPRNCIGMNLAYAEMRMMLARTVWEFDIRLSEGSRNWYEESRVYLAWNKPPLNVYLIPR</sequence>
<keyword evidence="12" id="KW-0812">Transmembrane</keyword>
<dbReference type="PROSITE" id="PS00086">
    <property type="entry name" value="CYTOCHROME_P450"/>
    <property type="match status" value="1"/>
</dbReference>
<feature type="signal peptide" evidence="13">
    <location>
        <begin position="1"/>
        <end position="21"/>
    </location>
</feature>
<comment type="caution">
    <text evidence="15">The sequence shown here is derived from an EMBL/GenBank/DDBJ whole genome shotgun (WGS) entry which is preliminary data.</text>
</comment>
<feature type="transmembrane region" description="Helical" evidence="12">
    <location>
        <begin position="875"/>
        <end position="898"/>
    </location>
</feature>
<evidence type="ECO:0000256" key="12">
    <source>
        <dbReference type="SAM" id="Phobius"/>
    </source>
</evidence>
<dbReference type="PRINTS" id="PR00463">
    <property type="entry name" value="EP450I"/>
</dbReference>
<dbReference type="PANTHER" id="PTHR24305">
    <property type="entry name" value="CYTOCHROME P450"/>
    <property type="match status" value="1"/>
</dbReference>
<feature type="transmembrane region" description="Helical" evidence="12">
    <location>
        <begin position="688"/>
        <end position="707"/>
    </location>
</feature>
<gene>
    <name evidence="15" type="ORF">FSPOR_6149</name>
</gene>